<dbReference type="Pfam" id="PF00528">
    <property type="entry name" value="BPD_transp_1"/>
    <property type="match status" value="1"/>
</dbReference>
<dbReference type="FunFam" id="1.10.3720.10:FF:000033">
    <property type="entry name" value="Polar amino acid ABC transporter permease"/>
    <property type="match status" value="1"/>
</dbReference>
<feature type="transmembrane region" description="Helical" evidence="11">
    <location>
        <begin position="284"/>
        <end position="306"/>
    </location>
</feature>
<dbReference type="Pfam" id="PF00497">
    <property type="entry name" value="SBP_bac_3"/>
    <property type="match status" value="1"/>
</dbReference>
<dbReference type="Gene3D" id="1.10.3720.10">
    <property type="entry name" value="MetI-like"/>
    <property type="match status" value="1"/>
</dbReference>
<evidence type="ECO:0000259" key="13">
    <source>
        <dbReference type="PROSITE" id="PS50928"/>
    </source>
</evidence>
<keyword evidence="6 11" id="KW-0812">Transmembrane</keyword>
<evidence type="ECO:0000256" key="5">
    <source>
        <dbReference type="ARBA" id="ARBA00022475"/>
    </source>
</evidence>
<dbReference type="SUPFAM" id="SSF53850">
    <property type="entry name" value="Periplasmic binding protein-like II"/>
    <property type="match status" value="1"/>
</dbReference>
<feature type="signal peptide" evidence="12">
    <location>
        <begin position="1"/>
        <end position="27"/>
    </location>
</feature>
<dbReference type="GO" id="GO:0043190">
    <property type="term" value="C:ATP-binding cassette (ABC) transporter complex"/>
    <property type="evidence" value="ECO:0007669"/>
    <property type="project" value="InterPro"/>
</dbReference>
<dbReference type="InterPro" id="IPR000515">
    <property type="entry name" value="MetI-like"/>
</dbReference>
<dbReference type="Gene3D" id="3.40.190.10">
    <property type="entry name" value="Periplasmic binding protein-like II"/>
    <property type="match status" value="2"/>
</dbReference>
<feature type="domain" description="ABC transmembrane type-1" evidence="13">
    <location>
        <begin position="282"/>
        <end position="471"/>
    </location>
</feature>
<evidence type="ECO:0000256" key="2">
    <source>
        <dbReference type="ARBA" id="ARBA00010072"/>
    </source>
</evidence>
<dbReference type="InterPro" id="IPR010065">
    <property type="entry name" value="AA_ABC_transptr_permease_3TM"/>
</dbReference>
<accession>A0AAX3MW51</accession>
<feature type="transmembrane region" description="Helical" evidence="11">
    <location>
        <begin position="327"/>
        <end position="347"/>
    </location>
</feature>
<evidence type="ECO:0000256" key="3">
    <source>
        <dbReference type="ARBA" id="ARBA00010333"/>
    </source>
</evidence>
<dbReference type="InterPro" id="IPR035906">
    <property type="entry name" value="MetI-like_sf"/>
</dbReference>
<dbReference type="SMART" id="SM00062">
    <property type="entry name" value="PBPb"/>
    <property type="match status" value="1"/>
</dbReference>
<keyword evidence="8" id="KW-0029">Amino-acid transport</keyword>
<dbReference type="GO" id="GO:0006865">
    <property type="term" value="P:amino acid transport"/>
    <property type="evidence" value="ECO:0007669"/>
    <property type="project" value="UniProtKB-KW"/>
</dbReference>
<keyword evidence="7 12" id="KW-0732">Signal</keyword>
<dbReference type="GO" id="GO:0022857">
    <property type="term" value="F:transmembrane transporter activity"/>
    <property type="evidence" value="ECO:0007669"/>
    <property type="project" value="InterPro"/>
</dbReference>
<organism evidence="14 15">
    <name type="scientific">Paenibacillus urinalis</name>
    <dbReference type="NCBI Taxonomy" id="521520"/>
    <lineage>
        <taxon>Bacteria</taxon>
        <taxon>Bacillati</taxon>
        <taxon>Bacillota</taxon>
        <taxon>Bacilli</taxon>
        <taxon>Bacillales</taxon>
        <taxon>Paenibacillaceae</taxon>
        <taxon>Paenibacillus</taxon>
    </lineage>
</organism>
<comment type="subcellular location">
    <subcellularLocation>
        <location evidence="1 11">Cell membrane</location>
        <topology evidence="1 11">Multi-pass membrane protein</topology>
    </subcellularLocation>
</comment>
<evidence type="ECO:0000256" key="10">
    <source>
        <dbReference type="ARBA" id="ARBA00023136"/>
    </source>
</evidence>
<dbReference type="Proteomes" id="UP001220962">
    <property type="component" value="Chromosome"/>
</dbReference>
<dbReference type="InterPro" id="IPR018313">
    <property type="entry name" value="SBP_3_CS"/>
</dbReference>
<dbReference type="CDD" id="cd06261">
    <property type="entry name" value="TM_PBP2"/>
    <property type="match status" value="1"/>
</dbReference>
<dbReference type="PANTHER" id="PTHR30614">
    <property type="entry name" value="MEMBRANE COMPONENT OF AMINO ACID ABC TRANSPORTER"/>
    <property type="match status" value="1"/>
</dbReference>
<dbReference type="EMBL" id="CP118101">
    <property type="protein sequence ID" value="WDH81064.1"/>
    <property type="molecule type" value="Genomic_DNA"/>
</dbReference>
<proteinExistence type="inferred from homology"/>
<keyword evidence="5" id="KW-1003">Cell membrane</keyword>
<evidence type="ECO:0000256" key="1">
    <source>
        <dbReference type="ARBA" id="ARBA00004651"/>
    </source>
</evidence>
<dbReference type="InterPro" id="IPR043429">
    <property type="entry name" value="ArtM/GltK/GlnP/TcyL/YhdX-like"/>
</dbReference>
<evidence type="ECO:0000256" key="9">
    <source>
        <dbReference type="ARBA" id="ARBA00022989"/>
    </source>
</evidence>
<dbReference type="InterPro" id="IPR001638">
    <property type="entry name" value="Solute-binding_3/MltF_N"/>
</dbReference>
<evidence type="ECO:0000256" key="7">
    <source>
        <dbReference type="ARBA" id="ARBA00022729"/>
    </source>
</evidence>
<dbReference type="PROSITE" id="PS50928">
    <property type="entry name" value="ABC_TM1"/>
    <property type="match status" value="1"/>
</dbReference>
<evidence type="ECO:0000256" key="12">
    <source>
        <dbReference type="SAM" id="SignalP"/>
    </source>
</evidence>
<evidence type="ECO:0000256" key="11">
    <source>
        <dbReference type="RuleBase" id="RU363032"/>
    </source>
</evidence>
<protein>
    <submittedName>
        <fullName evidence="14">ABC transporter substrate-binding protein/permease</fullName>
    </submittedName>
</protein>
<dbReference type="SUPFAM" id="SSF161098">
    <property type="entry name" value="MetI-like"/>
    <property type="match status" value="1"/>
</dbReference>
<name>A0AAX3MW51_9BACL</name>
<sequence length="484" mass="52985">MKKTFRLLMLFMCMIILLPAGLQTAYAQDANSDKQQLILGTSADFPPYEFHTTIDGQDQIVGFDIEIAKAIAEKMGAELVIQDMGFDSLLPALQSGRVDIVISGMTPTEERRQSIDFSDPYYKARQVVVIRAEDTDKYKTMADLENTKLGVQKGSIQEEIAQGVPNASITSLDKIGDIVMQLETERVDALIVEDTVAAGYLNDDIVLADAVPEESESDAAIGVQKGNTELLAVINETLAELKADDRITEMVEEASLLAAGKTGDKNIFEVAWEYRSYYAKGIGYTLLLSALGVIFGFLIGLIITLVRMSGIKILSWLGTAYVEVLRGTPMLVQLMIIHYGLALVFGINLSPLQSGVITLSINSSAYLAEIFRAGIQGVDKGQMEAARSLGMTRGAALRHIILPQAMKTVLPAIGNEFITIIKESSIISVIGMMDIMYQANTVRSITYQGLSPYIIAAVIYFILTFMLSKLLGAFERKLRTSDNR</sequence>
<dbReference type="PROSITE" id="PS01039">
    <property type="entry name" value="SBP_BACTERIAL_3"/>
    <property type="match status" value="1"/>
</dbReference>
<dbReference type="AlphaFoldDB" id="A0AAX3MW51"/>
<evidence type="ECO:0000256" key="8">
    <source>
        <dbReference type="ARBA" id="ARBA00022970"/>
    </source>
</evidence>
<evidence type="ECO:0000313" key="15">
    <source>
        <dbReference type="Proteomes" id="UP001220962"/>
    </source>
</evidence>
<dbReference type="RefSeq" id="WP_274358810.1">
    <property type="nucleotide sequence ID" value="NZ_CP118101.1"/>
</dbReference>
<comment type="similarity">
    <text evidence="3">Belongs to the bacterial solute-binding protein 3 family.</text>
</comment>
<reference evidence="14" key="1">
    <citation type="submission" date="2023-02" db="EMBL/GenBank/DDBJ databases">
        <title>Pathogen: clinical or host-associated sample.</title>
        <authorList>
            <person name="Hergert J."/>
            <person name="Casey R."/>
            <person name="Wagner J."/>
            <person name="Young E.L."/>
            <person name="Oakeson K.F."/>
        </authorList>
    </citation>
    <scope>NUCLEOTIDE SEQUENCE</scope>
    <source>
        <strain evidence="14">2022CK-00830</strain>
    </source>
</reference>
<keyword evidence="9 11" id="KW-1133">Transmembrane helix</keyword>
<evidence type="ECO:0000256" key="6">
    <source>
        <dbReference type="ARBA" id="ARBA00022692"/>
    </source>
</evidence>
<evidence type="ECO:0000256" key="4">
    <source>
        <dbReference type="ARBA" id="ARBA00022448"/>
    </source>
</evidence>
<feature type="chain" id="PRO_5043679624" evidence="12">
    <location>
        <begin position="28"/>
        <end position="484"/>
    </location>
</feature>
<keyword evidence="4 11" id="KW-0813">Transport</keyword>
<gene>
    <name evidence="14" type="ORF">PUW23_16160</name>
</gene>
<dbReference type="PANTHER" id="PTHR30614:SF20">
    <property type="entry name" value="GLUTAMINE TRANSPORT SYSTEM PERMEASE PROTEIN GLNP"/>
    <property type="match status" value="1"/>
</dbReference>
<evidence type="ECO:0000313" key="14">
    <source>
        <dbReference type="EMBL" id="WDH81064.1"/>
    </source>
</evidence>
<feature type="transmembrane region" description="Helical" evidence="11">
    <location>
        <begin position="453"/>
        <end position="474"/>
    </location>
</feature>
<dbReference type="NCBIfam" id="TIGR01726">
    <property type="entry name" value="HEQRo_perm_3TM"/>
    <property type="match status" value="1"/>
</dbReference>
<keyword evidence="10 11" id="KW-0472">Membrane</keyword>
<comment type="similarity">
    <text evidence="2">Belongs to the binding-protein-dependent transport system permease family. HisMQ subfamily.</text>
</comment>